<evidence type="ECO:0000313" key="14">
    <source>
        <dbReference type="EMBL" id="CPR20200.1"/>
    </source>
</evidence>
<evidence type="ECO:0000256" key="5">
    <source>
        <dbReference type="ARBA" id="ARBA00023077"/>
    </source>
</evidence>
<feature type="compositionally biased region" description="Low complexity" evidence="10">
    <location>
        <begin position="99"/>
        <end position="112"/>
    </location>
</feature>
<dbReference type="InterPro" id="IPR000531">
    <property type="entry name" value="Beta-barrel_TonB"/>
</dbReference>
<dbReference type="GO" id="GO:0044718">
    <property type="term" value="P:siderophore transmembrane transport"/>
    <property type="evidence" value="ECO:0007669"/>
    <property type="project" value="TreeGrafter"/>
</dbReference>
<dbReference type="InterPro" id="IPR012910">
    <property type="entry name" value="Plug_dom"/>
</dbReference>
<keyword evidence="4 8" id="KW-0812">Transmembrane</keyword>
<dbReference type="PANTHER" id="PTHR30069">
    <property type="entry name" value="TONB-DEPENDENT OUTER MEMBRANE RECEPTOR"/>
    <property type="match status" value="1"/>
</dbReference>
<dbReference type="Proteomes" id="UP000033187">
    <property type="component" value="Chromosome 1"/>
</dbReference>
<evidence type="ECO:0000256" key="7">
    <source>
        <dbReference type="ARBA" id="ARBA00023237"/>
    </source>
</evidence>
<keyword evidence="7 8" id="KW-0998">Cell outer membrane</keyword>
<dbReference type="SUPFAM" id="SSF56935">
    <property type="entry name" value="Porins"/>
    <property type="match status" value="1"/>
</dbReference>
<sequence length="883" mass="94257">MIFNILRHCAFSTGIALLLWPTLALAQGTEQQPATTDTPATTQNGQAPVSGEPTGADLPAVEVIQDQPKAKAAKAAPKQKQKATPVAQPVVSPEPLPPEAVSSPSAPVSTAAGRANGDLVPMSPSGGEIPVGKYPGGVSTVSSTMILDNGRVETQDALQKHVPGVILMDAGGSTFRTQLDYRGFGAGSITGFPQGVAVYQNGVRINEVFGDVVNWDLIPSNAISDITILSGNPVYGLNAIGGGASILMKDGFSFQGVEIDVMGGSFGRKQVSTQVGMQSGPAAIYFAGQKIMDDGYRDFSDADLERMYTDLGFRGSAVEMHFNLTWAGSSAGVVAASPEELLNLGWERTFTSPQTTDLELLMPSINASVKATDTLTFSGLAYYRRYRSNLIDGNVLEGEECGEVLAENPGATTEADFNADNVCSEELENNEIQQLRDLDGNPIDGDAAGGEPFGVIDRINQKAESWGGSVQAVEKSDLFGFKNQFLFGASYDRGSVRYGTSSEIGTIGPRFVVDGSGIILGGPDDFIGRDVDVQTEYVGVYFTNTLDLTDQLAVTVGGRYNYAAIDMVDLTGEFDGITRDHSFERFNPSVGATYEFMPGISLYAGYSEANRAPTPAELACANPENPCPIESFLTDDPPLEQVVSDTWEAGLRGRMKSFDGSQRFDWGVGLFRTQNTDDILFVSAAQTGRGYFFNAGDTLRQGVEAGMRYSNSVWSLYAGYSYVSATFETANEFQSPAHPLGTPCVGDPDTSCINVSPGDNIPGIPAHRIKAGFDYWVTDRWKVGADLVAASGQYHLGDEANLLQQVGGYTRVDVSTSYQLTDNVQIYGFVNNIFDQRYGLFGTLFEADEAPTDPVGPGFEFTNPRSIVPAPPVAAYGGVKVTF</sequence>
<dbReference type="OrthoDB" id="8428213at2"/>
<evidence type="ECO:0000256" key="11">
    <source>
        <dbReference type="SAM" id="SignalP"/>
    </source>
</evidence>
<feature type="domain" description="TonB-dependent receptor-like beta-barrel" evidence="12">
    <location>
        <begin position="375"/>
        <end position="833"/>
    </location>
</feature>
<dbReference type="Gene3D" id="2.40.170.20">
    <property type="entry name" value="TonB-dependent receptor, beta-barrel domain"/>
    <property type="match status" value="1"/>
</dbReference>
<evidence type="ECO:0000256" key="6">
    <source>
        <dbReference type="ARBA" id="ARBA00023136"/>
    </source>
</evidence>
<evidence type="ECO:0000256" key="8">
    <source>
        <dbReference type="PROSITE-ProRule" id="PRU01360"/>
    </source>
</evidence>
<proteinExistence type="inferred from homology"/>
<keyword evidence="2 8" id="KW-0813">Transport</keyword>
<dbReference type="InterPro" id="IPR039426">
    <property type="entry name" value="TonB-dep_rcpt-like"/>
</dbReference>
<feature type="domain" description="TonB-dependent receptor plug" evidence="13">
    <location>
        <begin position="133"/>
        <end position="242"/>
    </location>
</feature>
<evidence type="ECO:0000256" key="3">
    <source>
        <dbReference type="ARBA" id="ARBA00022452"/>
    </source>
</evidence>
<feature type="chain" id="PRO_5002306246" evidence="11">
    <location>
        <begin position="27"/>
        <end position="883"/>
    </location>
</feature>
<feature type="region of interest" description="Disordered" evidence="10">
    <location>
        <begin position="30"/>
        <end position="56"/>
    </location>
</feature>
<dbReference type="Pfam" id="PF07715">
    <property type="entry name" value="Plug"/>
    <property type="match status" value="1"/>
</dbReference>
<keyword evidence="5 9" id="KW-0798">TonB box</keyword>
<dbReference type="KEGG" id="fiy:BN1229_v1_2501"/>
<keyword evidence="15" id="KW-1185">Reference proteome</keyword>
<keyword evidence="6 8" id="KW-0472">Membrane</keyword>
<name>A0A0D6JGI3_9HYPH</name>
<dbReference type="GO" id="GO:0015344">
    <property type="term" value="F:siderophore uptake transmembrane transporter activity"/>
    <property type="evidence" value="ECO:0007669"/>
    <property type="project" value="TreeGrafter"/>
</dbReference>
<evidence type="ECO:0000259" key="13">
    <source>
        <dbReference type="Pfam" id="PF07715"/>
    </source>
</evidence>
<evidence type="ECO:0000313" key="15">
    <source>
        <dbReference type="Proteomes" id="UP000033187"/>
    </source>
</evidence>
<evidence type="ECO:0000256" key="1">
    <source>
        <dbReference type="ARBA" id="ARBA00004571"/>
    </source>
</evidence>
<dbReference type="PROSITE" id="PS52016">
    <property type="entry name" value="TONB_DEPENDENT_REC_3"/>
    <property type="match status" value="1"/>
</dbReference>
<comment type="subcellular location">
    <subcellularLocation>
        <location evidence="1 8">Cell outer membrane</location>
        <topology evidence="1 8">Multi-pass membrane protein</topology>
    </subcellularLocation>
</comment>
<feature type="signal peptide" evidence="11">
    <location>
        <begin position="1"/>
        <end position="26"/>
    </location>
</feature>
<feature type="region of interest" description="Disordered" evidence="10">
    <location>
        <begin position="68"/>
        <end position="134"/>
    </location>
</feature>
<keyword evidence="14" id="KW-0675">Receptor</keyword>
<dbReference type="GO" id="GO:0009279">
    <property type="term" value="C:cell outer membrane"/>
    <property type="evidence" value="ECO:0007669"/>
    <property type="project" value="UniProtKB-SubCell"/>
</dbReference>
<evidence type="ECO:0000256" key="4">
    <source>
        <dbReference type="ARBA" id="ARBA00022692"/>
    </source>
</evidence>
<keyword evidence="11" id="KW-0732">Signal</keyword>
<accession>A0A0D6JGI3</accession>
<gene>
    <name evidence="14" type="ORF">YBN1229_v1_2501</name>
</gene>
<dbReference type="RefSeq" id="WP_046479193.1">
    <property type="nucleotide sequence ID" value="NZ_LN829118.1"/>
</dbReference>
<keyword evidence="3 8" id="KW-1134">Transmembrane beta strand</keyword>
<dbReference type="InterPro" id="IPR037066">
    <property type="entry name" value="Plug_dom_sf"/>
</dbReference>
<evidence type="ECO:0000256" key="10">
    <source>
        <dbReference type="SAM" id="MobiDB-lite"/>
    </source>
</evidence>
<dbReference type="AlphaFoldDB" id="A0A0D6JGI3"/>
<dbReference type="PANTHER" id="PTHR30069:SF39">
    <property type="entry name" value="BLL6183 PROTEIN"/>
    <property type="match status" value="1"/>
</dbReference>
<reference evidence="15" key="1">
    <citation type="submission" date="2015-02" db="EMBL/GenBank/DDBJ databases">
        <authorList>
            <person name="Chooi Y.-H."/>
        </authorList>
    </citation>
    <scope>NUCLEOTIDE SEQUENCE [LARGE SCALE GENOMIC DNA]</scope>
    <source>
        <strain evidence="15">strain Y</strain>
    </source>
</reference>
<dbReference type="InterPro" id="IPR036942">
    <property type="entry name" value="Beta-barrel_TonB_sf"/>
</dbReference>
<comment type="similarity">
    <text evidence="8 9">Belongs to the TonB-dependent receptor family.</text>
</comment>
<evidence type="ECO:0000259" key="12">
    <source>
        <dbReference type="Pfam" id="PF00593"/>
    </source>
</evidence>
<dbReference type="KEGG" id="fil:BN1229_v1_3422"/>
<feature type="compositionally biased region" description="Low complexity" evidence="10">
    <location>
        <begin position="73"/>
        <end position="91"/>
    </location>
</feature>
<dbReference type="Pfam" id="PF00593">
    <property type="entry name" value="TonB_dep_Rec_b-barrel"/>
    <property type="match status" value="1"/>
</dbReference>
<organism evidence="14 15">
    <name type="scientific">Candidatus Filomicrobium marinum</name>
    <dbReference type="NCBI Taxonomy" id="1608628"/>
    <lineage>
        <taxon>Bacteria</taxon>
        <taxon>Pseudomonadati</taxon>
        <taxon>Pseudomonadota</taxon>
        <taxon>Alphaproteobacteria</taxon>
        <taxon>Hyphomicrobiales</taxon>
        <taxon>Hyphomicrobiaceae</taxon>
        <taxon>Filomicrobium</taxon>
    </lineage>
</organism>
<evidence type="ECO:0000256" key="9">
    <source>
        <dbReference type="RuleBase" id="RU003357"/>
    </source>
</evidence>
<feature type="compositionally biased region" description="Low complexity" evidence="10">
    <location>
        <begin position="30"/>
        <end position="43"/>
    </location>
</feature>
<protein>
    <submittedName>
        <fullName evidence="14">TonB-dependent receptor</fullName>
    </submittedName>
</protein>
<dbReference type="EMBL" id="LN829119">
    <property type="protein sequence ID" value="CPR20200.1"/>
    <property type="molecule type" value="Genomic_DNA"/>
</dbReference>
<evidence type="ECO:0000256" key="2">
    <source>
        <dbReference type="ARBA" id="ARBA00022448"/>
    </source>
</evidence>
<dbReference type="Gene3D" id="2.170.130.10">
    <property type="entry name" value="TonB-dependent receptor, plug domain"/>
    <property type="match status" value="1"/>
</dbReference>